<reference evidence="1" key="1">
    <citation type="journal article" date="2020" name="Stud. Mycol.">
        <title>101 Dothideomycetes genomes: a test case for predicting lifestyles and emergence of pathogens.</title>
        <authorList>
            <person name="Haridas S."/>
            <person name="Albert R."/>
            <person name="Binder M."/>
            <person name="Bloem J."/>
            <person name="Labutti K."/>
            <person name="Salamov A."/>
            <person name="Andreopoulos B."/>
            <person name="Baker S."/>
            <person name="Barry K."/>
            <person name="Bills G."/>
            <person name="Bluhm B."/>
            <person name="Cannon C."/>
            <person name="Castanera R."/>
            <person name="Culley D."/>
            <person name="Daum C."/>
            <person name="Ezra D."/>
            <person name="Gonzalez J."/>
            <person name="Henrissat B."/>
            <person name="Kuo A."/>
            <person name="Liang C."/>
            <person name="Lipzen A."/>
            <person name="Lutzoni F."/>
            <person name="Magnuson J."/>
            <person name="Mondo S."/>
            <person name="Nolan M."/>
            <person name="Ohm R."/>
            <person name="Pangilinan J."/>
            <person name="Park H.-J."/>
            <person name="Ramirez L."/>
            <person name="Alfaro M."/>
            <person name="Sun H."/>
            <person name="Tritt A."/>
            <person name="Yoshinaga Y."/>
            <person name="Zwiers L.-H."/>
            <person name="Turgeon B."/>
            <person name="Goodwin S."/>
            <person name="Spatafora J."/>
            <person name="Crous P."/>
            <person name="Grigoriev I."/>
        </authorList>
    </citation>
    <scope>NUCLEOTIDE SEQUENCE</scope>
    <source>
        <strain evidence="1">CBS 690.94</strain>
    </source>
</reference>
<dbReference type="Proteomes" id="UP000799764">
    <property type="component" value="Unassembled WGS sequence"/>
</dbReference>
<dbReference type="EMBL" id="MU001493">
    <property type="protein sequence ID" value="KAF2450567.1"/>
    <property type="molecule type" value="Genomic_DNA"/>
</dbReference>
<protein>
    <submittedName>
        <fullName evidence="1">Uncharacterized protein</fullName>
    </submittedName>
</protein>
<sequence length="161" mass="17464">MRTTETAMGNLGLKMGNESARITGSGVQKRVESFEIRSLMALANKHRWTICAARYLGDLSLLDQQFCLAAAGKSTQLKILKAAFSVLGRCGSKRTFLRTVLVCCEERGAPSHESRTASPYLDQSSDSTLQDAAAKAPAARNSCHLICIRFDGYEAVSSTLQ</sequence>
<keyword evidence="2" id="KW-1185">Reference proteome</keyword>
<comment type="caution">
    <text evidence="1">The sequence shown here is derived from an EMBL/GenBank/DDBJ whole genome shotgun (WGS) entry which is preliminary data.</text>
</comment>
<dbReference type="AlphaFoldDB" id="A0A9P4PUQ5"/>
<evidence type="ECO:0000313" key="1">
    <source>
        <dbReference type="EMBL" id="KAF2450567.1"/>
    </source>
</evidence>
<organism evidence="1 2">
    <name type="scientific">Karstenula rhodostoma CBS 690.94</name>
    <dbReference type="NCBI Taxonomy" id="1392251"/>
    <lineage>
        <taxon>Eukaryota</taxon>
        <taxon>Fungi</taxon>
        <taxon>Dikarya</taxon>
        <taxon>Ascomycota</taxon>
        <taxon>Pezizomycotina</taxon>
        <taxon>Dothideomycetes</taxon>
        <taxon>Pleosporomycetidae</taxon>
        <taxon>Pleosporales</taxon>
        <taxon>Massarineae</taxon>
        <taxon>Didymosphaeriaceae</taxon>
        <taxon>Karstenula</taxon>
    </lineage>
</organism>
<gene>
    <name evidence="1" type="ORF">P171DRAFT_142220</name>
</gene>
<name>A0A9P4PUQ5_9PLEO</name>
<proteinExistence type="predicted"/>
<evidence type="ECO:0000313" key="2">
    <source>
        <dbReference type="Proteomes" id="UP000799764"/>
    </source>
</evidence>
<accession>A0A9P4PUQ5</accession>